<dbReference type="PANTHER" id="PTHR21716">
    <property type="entry name" value="TRANSMEMBRANE PROTEIN"/>
    <property type="match status" value="1"/>
</dbReference>
<evidence type="ECO:0000256" key="3">
    <source>
        <dbReference type="ARBA" id="ARBA00022448"/>
    </source>
</evidence>
<keyword evidence="10" id="KW-1185">Reference proteome</keyword>
<dbReference type="InterPro" id="IPR002549">
    <property type="entry name" value="AI-2E-like"/>
</dbReference>
<gene>
    <name evidence="9" type="ORF">FD14_GL000907</name>
</gene>
<keyword evidence="7 8" id="KW-0472">Membrane</keyword>
<feature type="transmembrane region" description="Helical" evidence="8">
    <location>
        <begin position="32"/>
        <end position="51"/>
    </location>
</feature>
<comment type="subcellular location">
    <subcellularLocation>
        <location evidence="1">Cell membrane</location>
        <topology evidence="1">Multi-pass membrane protein</topology>
    </subcellularLocation>
</comment>
<feature type="transmembrane region" description="Helical" evidence="8">
    <location>
        <begin position="251"/>
        <end position="271"/>
    </location>
</feature>
<proteinExistence type="inferred from homology"/>
<comment type="similarity">
    <text evidence="2">Belongs to the autoinducer-2 exporter (AI-2E) (TC 2.A.86) family.</text>
</comment>
<dbReference type="PANTHER" id="PTHR21716:SF53">
    <property type="entry name" value="PERMEASE PERM-RELATED"/>
    <property type="match status" value="1"/>
</dbReference>
<name>A0A0R2EZY3_9LACO</name>
<dbReference type="STRING" id="1423804.FD14_GL000907"/>
<reference evidence="9 10" key="1">
    <citation type="journal article" date="2015" name="Genome Announc.">
        <title>Expanding the biotechnology potential of lactobacilli through comparative genomics of 213 strains and associated genera.</title>
        <authorList>
            <person name="Sun Z."/>
            <person name="Harris H.M."/>
            <person name="McCann A."/>
            <person name="Guo C."/>
            <person name="Argimon S."/>
            <person name="Zhang W."/>
            <person name="Yang X."/>
            <person name="Jeffery I.B."/>
            <person name="Cooney J.C."/>
            <person name="Kagawa T.F."/>
            <person name="Liu W."/>
            <person name="Song Y."/>
            <person name="Salvetti E."/>
            <person name="Wrobel A."/>
            <person name="Rasinkangas P."/>
            <person name="Parkhill J."/>
            <person name="Rea M.C."/>
            <person name="O'Sullivan O."/>
            <person name="Ritari J."/>
            <person name="Douillard F.P."/>
            <person name="Paul Ross R."/>
            <person name="Yang R."/>
            <person name="Briner A.E."/>
            <person name="Felis G.E."/>
            <person name="de Vos W.M."/>
            <person name="Barrangou R."/>
            <person name="Klaenhammer T.R."/>
            <person name="Caufield P.W."/>
            <person name="Cui Y."/>
            <person name="Zhang H."/>
            <person name="O'Toole P.W."/>
        </authorList>
    </citation>
    <scope>NUCLEOTIDE SEQUENCE [LARGE SCALE GENOMIC DNA]</scope>
    <source>
        <strain evidence="9 10">DSM 23365</strain>
    </source>
</reference>
<feature type="transmembrane region" description="Helical" evidence="8">
    <location>
        <begin position="220"/>
        <end position="244"/>
    </location>
</feature>
<evidence type="ECO:0000256" key="8">
    <source>
        <dbReference type="SAM" id="Phobius"/>
    </source>
</evidence>
<sequence>MKYSVVFAIFLVCVIYPQQVFGAIGNLFNVVMPLILGAAMAYCVNLLCRQLEKWFWPHTKQKWLAGLRRPIVLVVSIILILLIISGVLRLVIPQFVDAISGFFKALPSTINDVNQWLTKFDQSTAITKKLASSQFDWTSIQSKVMKYLQVGASGVFSSTVSIFSGLTKGLMNFILAFIFSIYLIMGKEKIGRTLDRLMLAFLPEKFVTKTHYVLRETNQVFSSFIAGQVLEGFILGTLCMLGMLLFRFPDAVSVGALMGVTALIPMIGAWIGGTVGFVLIAVTSPIKAVFFIVYILILQQVEGNLIYPRVVGTSIGLPGILVLAAITIGSGLGGIVGMLLGVPVAATIYRLVKNELLRREGGAKRLETGA</sequence>
<accession>A0A0R2EZY3</accession>
<keyword evidence="4" id="KW-1003">Cell membrane</keyword>
<evidence type="ECO:0000313" key="9">
    <source>
        <dbReference type="EMBL" id="KRN21726.1"/>
    </source>
</evidence>
<evidence type="ECO:0000256" key="5">
    <source>
        <dbReference type="ARBA" id="ARBA00022692"/>
    </source>
</evidence>
<dbReference type="AlphaFoldDB" id="A0A0R2EZY3"/>
<dbReference type="EMBL" id="AYZM01000105">
    <property type="protein sequence ID" value="KRN21726.1"/>
    <property type="molecule type" value="Genomic_DNA"/>
</dbReference>
<dbReference type="PATRIC" id="fig|1423804.4.peg.975"/>
<organism evidence="9 10">
    <name type="scientific">Secundilactobacillus similis DSM 23365 = JCM 2765</name>
    <dbReference type="NCBI Taxonomy" id="1423804"/>
    <lineage>
        <taxon>Bacteria</taxon>
        <taxon>Bacillati</taxon>
        <taxon>Bacillota</taxon>
        <taxon>Bacilli</taxon>
        <taxon>Lactobacillales</taxon>
        <taxon>Lactobacillaceae</taxon>
        <taxon>Secundilactobacillus</taxon>
    </lineage>
</organism>
<dbReference type="GO" id="GO:0005886">
    <property type="term" value="C:plasma membrane"/>
    <property type="evidence" value="ECO:0007669"/>
    <property type="project" value="UniProtKB-SubCell"/>
</dbReference>
<dbReference type="Proteomes" id="UP000051442">
    <property type="component" value="Unassembled WGS sequence"/>
</dbReference>
<dbReference type="GO" id="GO:0055085">
    <property type="term" value="P:transmembrane transport"/>
    <property type="evidence" value="ECO:0007669"/>
    <property type="project" value="TreeGrafter"/>
</dbReference>
<evidence type="ECO:0000256" key="4">
    <source>
        <dbReference type="ARBA" id="ARBA00022475"/>
    </source>
</evidence>
<keyword evidence="5 8" id="KW-0812">Transmembrane</keyword>
<keyword evidence="6 8" id="KW-1133">Transmembrane helix</keyword>
<feature type="transmembrane region" description="Helical" evidence="8">
    <location>
        <begin position="71"/>
        <end position="92"/>
    </location>
</feature>
<protein>
    <submittedName>
        <fullName evidence="9">Permease</fullName>
    </submittedName>
</protein>
<evidence type="ECO:0000313" key="10">
    <source>
        <dbReference type="Proteomes" id="UP000051442"/>
    </source>
</evidence>
<evidence type="ECO:0000256" key="7">
    <source>
        <dbReference type="ARBA" id="ARBA00023136"/>
    </source>
</evidence>
<comment type="caution">
    <text evidence="9">The sequence shown here is derived from an EMBL/GenBank/DDBJ whole genome shotgun (WGS) entry which is preliminary data.</text>
</comment>
<evidence type="ECO:0000256" key="2">
    <source>
        <dbReference type="ARBA" id="ARBA00009773"/>
    </source>
</evidence>
<feature type="transmembrane region" description="Helical" evidence="8">
    <location>
        <begin position="277"/>
        <end position="298"/>
    </location>
</feature>
<dbReference type="Pfam" id="PF01594">
    <property type="entry name" value="AI-2E_transport"/>
    <property type="match status" value="1"/>
</dbReference>
<feature type="transmembrane region" description="Helical" evidence="8">
    <location>
        <begin position="162"/>
        <end position="185"/>
    </location>
</feature>
<evidence type="ECO:0000256" key="6">
    <source>
        <dbReference type="ARBA" id="ARBA00022989"/>
    </source>
</evidence>
<keyword evidence="3" id="KW-0813">Transport</keyword>
<evidence type="ECO:0000256" key="1">
    <source>
        <dbReference type="ARBA" id="ARBA00004651"/>
    </source>
</evidence>